<comment type="subcellular location">
    <subcellularLocation>
        <location evidence="1">Cell inner membrane</location>
        <topology evidence="1">Single-pass membrane protein</topology>
        <orientation evidence="1">Periplasmic side</orientation>
    </subcellularLocation>
</comment>
<reference evidence="12" key="1">
    <citation type="submission" date="2023-03" db="EMBL/GenBank/DDBJ databases">
        <title>Chitinimonas shenzhenensis gen. nov., sp. nov., a novel member of family Burkholderiaceae isolated from activated sludge collected in Shen Zhen, China.</title>
        <authorList>
            <person name="Wang X."/>
        </authorList>
    </citation>
    <scope>NUCLEOTIDE SEQUENCE</scope>
    <source>
        <strain evidence="12">DQS-5</strain>
    </source>
</reference>
<dbReference type="HAMAP" id="MF_00790">
    <property type="entry name" value="Lipase_chap"/>
    <property type="match status" value="1"/>
</dbReference>
<evidence type="ECO:0000256" key="5">
    <source>
        <dbReference type="ARBA" id="ARBA00022692"/>
    </source>
</evidence>
<proteinExistence type="inferred from homology"/>
<keyword evidence="10 11" id="KW-0143">Chaperone</keyword>
<dbReference type="RefSeq" id="WP_284100622.1">
    <property type="nucleotide sequence ID" value="NZ_JARRAF010000009.1"/>
</dbReference>
<keyword evidence="7 11" id="KW-1133">Transmembrane helix</keyword>
<comment type="similarity">
    <text evidence="2 11">Belongs to the lipase chaperone family.</text>
</comment>
<evidence type="ECO:0000256" key="7">
    <source>
        <dbReference type="ARBA" id="ARBA00022989"/>
    </source>
</evidence>
<evidence type="ECO:0000256" key="10">
    <source>
        <dbReference type="ARBA" id="ARBA00023186"/>
    </source>
</evidence>
<evidence type="ECO:0000256" key="1">
    <source>
        <dbReference type="ARBA" id="ARBA00004383"/>
    </source>
</evidence>
<evidence type="ECO:0000256" key="8">
    <source>
        <dbReference type="ARBA" id="ARBA00023098"/>
    </source>
</evidence>
<keyword evidence="13" id="KW-1185">Reference proteome</keyword>
<evidence type="ECO:0000313" key="13">
    <source>
        <dbReference type="Proteomes" id="UP001172778"/>
    </source>
</evidence>
<sequence length="316" mass="34737">MRRPLIGIALVAVMGIVVWQWPGSDAVASAGAPRAAIASQPVANHGNWLATPTADGKLTMVAGGQLVIDAELRRLFDFLLTDSAEKPIRQIKDNARKVLAERLAPGAANVAYTLFERYIAYRDALGNVKPAADATPARLADVVGRRNALRRQFFSEEEANGLFGEEERYDRFTLDRMAIEADVSKSAADKRAALEALENALPPALRQARREPVTHLVEADKAAELRAKGASDEDLFRWRSQEFGAAAASRLGELDREQAAWEARLDRFAAERNRIQADASLSAERKQQAILALQNSQFTTQEQLRLDAALALRARQ</sequence>
<name>A0ABT7DW74_9NEIS</name>
<keyword evidence="8 11" id="KW-0443">Lipid metabolism</keyword>
<protein>
    <recommendedName>
        <fullName evidence="11">Lipase chaperone</fullName>
    </recommendedName>
    <alternativeName>
        <fullName evidence="11">Lipase activator protein</fullName>
    </alternativeName>
    <alternativeName>
        <fullName evidence="11">Lipase foldase</fullName>
    </alternativeName>
    <alternativeName>
        <fullName evidence="11">Lipase helper protein</fullName>
    </alternativeName>
    <alternativeName>
        <fullName evidence="11">Lipase modulator</fullName>
    </alternativeName>
</protein>
<evidence type="ECO:0000313" key="12">
    <source>
        <dbReference type="EMBL" id="MDK2124311.1"/>
    </source>
</evidence>
<evidence type="ECO:0000256" key="2">
    <source>
        <dbReference type="ARBA" id="ARBA00010358"/>
    </source>
</evidence>
<dbReference type="EMBL" id="JARRAF010000009">
    <property type="protein sequence ID" value="MDK2124311.1"/>
    <property type="molecule type" value="Genomic_DNA"/>
</dbReference>
<evidence type="ECO:0000256" key="9">
    <source>
        <dbReference type="ARBA" id="ARBA00023136"/>
    </source>
</evidence>
<evidence type="ECO:0000256" key="4">
    <source>
        <dbReference type="ARBA" id="ARBA00022519"/>
    </source>
</evidence>
<comment type="caution">
    <text evidence="12">The sequence shown here is derived from an EMBL/GenBank/DDBJ whole genome shotgun (WGS) entry which is preliminary data.</text>
</comment>
<comment type="function">
    <text evidence="11">May be involved in the folding of the extracellular lipase during its passage through the periplasm.</text>
</comment>
<dbReference type="InterPro" id="IPR004961">
    <property type="entry name" value="Lipase_chaperone"/>
</dbReference>
<keyword evidence="4 11" id="KW-0997">Cell inner membrane</keyword>
<accession>A0ABT7DW74</accession>
<keyword evidence="5 11" id="KW-0812">Transmembrane</keyword>
<dbReference type="SUPFAM" id="SSF158855">
    <property type="entry name" value="Lipase chaperone-like"/>
    <property type="match status" value="1"/>
</dbReference>
<organism evidence="12 13">
    <name type="scientific">Parachitinimonas caeni</name>
    <dbReference type="NCBI Taxonomy" id="3031301"/>
    <lineage>
        <taxon>Bacteria</taxon>
        <taxon>Pseudomonadati</taxon>
        <taxon>Pseudomonadota</taxon>
        <taxon>Betaproteobacteria</taxon>
        <taxon>Neisseriales</taxon>
        <taxon>Chitinibacteraceae</taxon>
        <taxon>Parachitinimonas</taxon>
    </lineage>
</organism>
<dbReference type="Pfam" id="PF03280">
    <property type="entry name" value="Lipase_chap"/>
    <property type="match status" value="1"/>
</dbReference>
<evidence type="ECO:0000256" key="6">
    <source>
        <dbReference type="ARBA" id="ARBA00022963"/>
    </source>
</evidence>
<keyword evidence="9 11" id="KW-0472">Membrane</keyword>
<evidence type="ECO:0000256" key="3">
    <source>
        <dbReference type="ARBA" id="ARBA00022475"/>
    </source>
</evidence>
<dbReference type="Proteomes" id="UP001172778">
    <property type="component" value="Unassembled WGS sequence"/>
</dbReference>
<gene>
    <name evidence="11" type="primary">lifO</name>
    <name evidence="12" type="ORF">PZA18_09640</name>
</gene>
<keyword evidence="6 11" id="KW-0442">Lipid degradation</keyword>
<keyword evidence="3 11" id="KW-1003">Cell membrane</keyword>
<evidence type="ECO:0000256" key="11">
    <source>
        <dbReference type="HAMAP-Rule" id="MF_00790"/>
    </source>
</evidence>